<organism evidence="3 4">
    <name type="scientific">Undibacterium arcticum</name>
    <dbReference type="NCBI Taxonomy" id="1762892"/>
    <lineage>
        <taxon>Bacteria</taxon>
        <taxon>Pseudomonadati</taxon>
        <taxon>Pseudomonadota</taxon>
        <taxon>Betaproteobacteria</taxon>
        <taxon>Burkholderiales</taxon>
        <taxon>Oxalobacteraceae</taxon>
        <taxon>Undibacterium</taxon>
    </lineage>
</organism>
<comment type="caution">
    <text evidence="3">The sequence shown here is derived from an EMBL/GenBank/DDBJ whole genome shotgun (WGS) entry which is preliminary data.</text>
</comment>
<dbReference type="RefSeq" id="WP_390331909.1">
    <property type="nucleotide sequence ID" value="NZ_JBHRTP010000048.1"/>
</dbReference>
<dbReference type="InterPro" id="IPR000253">
    <property type="entry name" value="FHA_dom"/>
</dbReference>
<evidence type="ECO:0000313" key="3">
    <source>
        <dbReference type="EMBL" id="MFC3109287.1"/>
    </source>
</evidence>
<evidence type="ECO:0000259" key="2">
    <source>
        <dbReference type="PROSITE" id="PS50125"/>
    </source>
</evidence>
<dbReference type="Pfam" id="PF00498">
    <property type="entry name" value="FHA"/>
    <property type="match status" value="1"/>
</dbReference>
<dbReference type="SUPFAM" id="SSF49879">
    <property type="entry name" value="SMAD/FHA domain"/>
    <property type="match status" value="1"/>
</dbReference>
<evidence type="ECO:0000259" key="1">
    <source>
        <dbReference type="PROSITE" id="PS50006"/>
    </source>
</evidence>
<sequence length="309" mass="33396">MSDSIAQTQPLRHATAAEVAVLFADIAGSTRLYQTLGDAQAKAMIDECLRTMRTVIARHGGRVIKTIGDEIMCVFPDADRGHLAATHMQLKVAALPIVSGVKRAIRIGFHAGAVIEVRGDVFGDTVNTAARMSDLAKGNQIITTLSTVERLSPMLRESTRRIAALAIKGKVDDIDVCEVIWQGGDDLTMVTLSSDEGESAAQIELHLTHGAQNLVLDHAGASIVLGRDASCQIVIADRKASRLHARIERRRDKFFLVDQSTNGTFISFAGEAEIGLRREEVMLRGQGRIVFGHSLGESGDETVEFTVRG</sequence>
<dbReference type="InterPro" id="IPR050697">
    <property type="entry name" value="Adenylyl/Guanylyl_Cyclase_3/4"/>
</dbReference>
<dbReference type="Proteomes" id="UP001595530">
    <property type="component" value="Unassembled WGS sequence"/>
</dbReference>
<protein>
    <submittedName>
        <fullName evidence="3">Adenylate/guanylate cyclase domain-containing protein</fullName>
    </submittedName>
</protein>
<dbReference type="SUPFAM" id="SSF55073">
    <property type="entry name" value="Nucleotide cyclase"/>
    <property type="match status" value="1"/>
</dbReference>
<dbReference type="CDD" id="cd07302">
    <property type="entry name" value="CHD"/>
    <property type="match status" value="1"/>
</dbReference>
<evidence type="ECO:0000313" key="4">
    <source>
        <dbReference type="Proteomes" id="UP001595530"/>
    </source>
</evidence>
<proteinExistence type="predicted"/>
<dbReference type="InterPro" id="IPR029787">
    <property type="entry name" value="Nucleotide_cyclase"/>
</dbReference>
<dbReference type="CDD" id="cd00060">
    <property type="entry name" value="FHA"/>
    <property type="match status" value="1"/>
</dbReference>
<dbReference type="PROSITE" id="PS50006">
    <property type="entry name" value="FHA_DOMAIN"/>
    <property type="match status" value="1"/>
</dbReference>
<dbReference type="PROSITE" id="PS50125">
    <property type="entry name" value="GUANYLATE_CYCLASE_2"/>
    <property type="match status" value="1"/>
</dbReference>
<reference evidence="4" key="1">
    <citation type="journal article" date="2019" name="Int. J. Syst. Evol. Microbiol.">
        <title>The Global Catalogue of Microorganisms (GCM) 10K type strain sequencing project: providing services to taxonomists for standard genome sequencing and annotation.</title>
        <authorList>
            <consortium name="The Broad Institute Genomics Platform"/>
            <consortium name="The Broad Institute Genome Sequencing Center for Infectious Disease"/>
            <person name="Wu L."/>
            <person name="Ma J."/>
        </authorList>
    </citation>
    <scope>NUCLEOTIDE SEQUENCE [LARGE SCALE GENOMIC DNA]</scope>
    <source>
        <strain evidence="4">KCTC 42986</strain>
    </source>
</reference>
<dbReference type="PANTHER" id="PTHR43081">
    <property type="entry name" value="ADENYLATE CYCLASE, TERMINAL-DIFFERENTIATION SPECIFIC-RELATED"/>
    <property type="match status" value="1"/>
</dbReference>
<keyword evidence="4" id="KW-1185">Reference proteome</keyword>
<feature type="domain" description="FHA" evidence="1">
    <location>
        <begin position="223"/>
        <end position="267"/>
    </location>
</feature>
<gene>
    <name evidence="3" type="ORF">ACFOFO_15165</name>
</gene>
<dbReference type="SMART" id="SM00240">
    <property type="entry name" value="FHA"/>
    <property type="match status" value="1"/>
</dbReference>
<dbReference type="Gene3D" id="2.60.200.20">
    <property type="match status" value="1"/>
</dbReference>
<dbReference type="InterPro" id="IPR008984">
    <property type="entry name" value="SMAD_FHA_dom_sf"/>
</dbReference>
<accession>A0ABV7F664</accession>
<dbReference type="EMBL" id="JBHRTP010000048">
    <property type="protein sequence ID" value="MFC3109287.1"/>
    <property type="molecule type" value="Genomic_DNA"/>
</dbReference>
<name>A0ABV7F664_9BURK</name>
<dbReference type="PANTHER" id="PTHR43081:SF1">
    <property type="entry name" value="ADENYLATE CYCLASE, TERMINAL-DIFFERENTIATION SPECIFIC"/>
    <property type="match status" value="1"/>
</dbReference>
<dbReference type="InterPro" id="IPR001054">
    <property type="entry name" value="A/G_cyclase"/>
</dbReference>
<dbReference type="SMART" id="SM00044">
    <property type="entry name" value="CYCc"/>
    <property type="match status" value="1"/>
</dbReference>
<feature type="domain" description="Guanylate cyclase" evidence="2">
    <location>
        <begin position="20"/>
        <end position="133"/>
    </location>
</feature>
<dbReference type="Gene3D" id="3.30.70.1230">
    <property type="entry name" value="Nucleotide cyclase"/>
    <property type="match status" value="1"/>
</dbReference>
<dbReference type="Pfam" id="PF00211">
    <property type="entry name" value="Guanylate_cyc"/>
    <property type="match status" value="1"/>
</dbReference>